<dbReference type="PANTHER" id="PTHR43289">
    <property type="entry name" value="MITOGEN-ACTIVATED PROTEIN KINASE KINASE KINASE 20-RELATED"/>
    <property type="match status" value="1"/>
</dbReference>
<evidence type="ECO:0000256" key="1">
    <source>
        <dbReference type="ARBA" id="ARBA00022679"/>
    </source>
</evidence>
<evidence type="ECO:0000313" key="9">
    <source>
        <dbReference type="Proteomes" id="UP000184286"/>
    </source>
</evidence>
<dbReference type="PROSITE" id="PS00107">
    <property type="entry name" value="PROTEIN_KINASE_ATP"/>
    <property type="match status" value="1"/>
</dbReference>
<dbReference type="SMART" id="SM00564">
    <property type="entry name" value="PQQ"/>
    <property type="match status" value="3"/>
</dbReference>
<dbReference type="Pfam" id="PF13360">
    <property type="entry name" value="PQQ_2"/>
    <property type="match status" value="2"/>
</dbReference>
<dbReference type="Proteomes" id="UP000184286">
    <property type="component" value="Unassembled WGS sequence"/>
</dbReference>
<dbReference type="GO" id="GO:0004674">
    <property type="term" value="F:protein serine/threonine kinase activity"/>
    <property type="evidence" value="ECO:0007669"/>
    <property type="project" value="TreeGrafter"/>
</dbReference>
<dbReference type="SUPFAM" id="SSF50998">
    <property type="entry name" value="Quinoprotein alcohol dehydrogenase-like"/>
    <property type="match status" value="1"/>
</dbReference>
<dbReference type="Gene3D" id="3.30.200.20">
    <property type="entry name" value="Phosphorylase Kinase, domain 1"/>
    <property type="match status" value="1"/>
</dbReference>
<gene>
    <name evidence="8" type="ORF">BM536_023065</name>
</gene>
<evidence type="ECO:0000313" key="8">
    <source>
        <dbReference type="EMBL" id="OQD54777.1"/>
    </source>
</evidence>
<feature type="region of interest" description="Disordered" evidence="6">
    <location>
        <begin position="270"/>
        <end position="320"/>
    </location>
</feature>
<dbReference type="InterPro" id="IPR011009">
    <property type="entry name" value="Kinase-like_dom_sf"/>
</dbReference>
<dbReference type="Pfam" id="PF00069">
    <property type="entry name" value="Pkinase"/>
    <property type="match status" value="1"/>
</dbReference>
<dbReference type="InterPro" id="IPR002372">
    <property type="entry name" value="PQQ_rpt_dom"/>
</dbReference>
<protein>
    <recommendedName>
        <fullName evidence="7">Protein kinase domain-containing protein</fullName>
    </recommendedName>
</protein>
<dbReference type="SMART" id="SM00220">
    <property type="entry name" value="S_TKc"/>
    <property type="match status" value="1"/>
</dbReference>
<accession>A0A1V6MR54</accession>
<dbReference type="GO" id="GO:0005524">
    <property type="term" value="F:ATP binding"/>
    <property type="evidence" value="ECO:0007669"/>
    <property type="project" value="UniProtKB-UniRule"/>
</dbReference>
<dbReference type="PROSITE" id="PS00108">
    <property type="entry name" value="PROTEIN_KINASE_ST"/>
    <property type="match status" value="1"/>
</dbReference>
<feature type="region of interest" description="Disordered" evidence="6">
    <location>
        <begin position="747"/>
        <end position="768"/>
    </location>
</feature>
<keyword evidence="3" id="KW-0418">Kinase</keyword>
<keyword evidence="4 5" id="KW-0067">ATP-binding</keyword>
<dbReference type="SUPFAM" id="SSF56112">
    <property type="entry name" value="Protein kinase-like (PK-like)"/>
    <property type="match status" value="1"/>
</dbReference>
<dbReference type="InterPro" id="IPR017441">
    <property type="entry name" value="Protein_kinase_ATP_BS"/>
</dbReference>
<dbReference type="EMBL" id="MPOH02000015">
    <property type="protein sequence ID" value="OQD54777.1"/>
    <property type="molecule type" value="Genomic_DNA"/>
</dbReference>
<feature type="binding site" evidence="5">
    <location>
        <position position="42"/>
    </location>
    <ligand>
        <name>ATP</name>
        <dbReference type="ChEBI" id="CHEBI:30616"/>
    </ligand>
</feature>
<dbReference type="Gene3D" id="1.10.510.10">
    <property type="entry name" value="Transferase(Phosphotransferase) domain 1"/>
    <property type="match status" value="1"/>
</dbReference>
<dbReference type="InterPro" id="IPR011047">
    <property type="entry name" value="Quinoprotein_ADH-like_sf"/>
</dbReference>
<name>A0A1V6MR54_9ACTN</name>
<dbReference type="InterPro" id="IPR008271">
    <property type="entry name" value="Ser/Thr_kinase_AS"/>
</dbReference>
<sequence>MPLFKDDPRSLGGYRIVDRLGAGGMGVVYRARSRTGRDVAVKVVHAQYAEDAVFRTRFRQEIEAVRRVSGAFTAPVVDADPEAARPWMATLYVPAPSLADRIRADGPLSDADLRRLALGLVEALRDIHRAGVVHRDLKPANVLMAEDGPRVIDFGISRAAENQTLTETGHMIGTPPFMSPEQLTDARSVGPASDVFSLGALLVFAATGRGPFDADSPYLTAYRVMHDEPAVQALTPALRPLIARCLAKPAADRPSLDDLAKEFADALPEEATGDLRTVAPGGPGPGTSPSAAEPSARRPGTDRPRGTGPTAEPVVRWAGPSGRVSRRGRLLALGGVSGVLAVALAVYLALGPLRDRGTEAGGAPSTSAPSRWAAVPAGWRPWNTTVHEAAARGVTRAPEATGGLGTPSCALEGSALYCVGNGVLPVRLDALTGRTLWRADTAPSGTEANAYEGRILGVHDGVMLVRQSEHFASGGATPSVVAIDAETGDRLWSRKATGGNGTPTVAGGLALLPGNGSVTARSLRDEFAWTAPLPADHACDFHDVDGDLYAVCSRYDGDDPGVRLLTLDRADGTVRPLTSLQLHSAFLGVRGDELVFVEQSARSLEDADEPAYTRVALVDRDSGARRSVALTGEPRGQAALVNGVLCFAASNGLLTAVSAETGERLWQTPTSLEQPGRPVGDSGGATVFLASASGRVAALDARAGTVLWESLPRAGRAGSGGWSAELFRQGGALVVTTPDGTVFSVDPADPGRTPPRHECARRGRAGTRYGSASIRSSASFANASVSLSTSMRLTSLPSARDSRVQTRCGRSMRFMVEQKQTVLSRNTISLPSGAKRFASRRTRFSSVPMAHLEPAGAASRALMMYSVEPT</sequence>
<dbReference type="InterPro" id="IPR000719">
    <property type="entry name" value="Prot_kinase_dom"/>
</dbReference>
<evidence type="ECO:0000256" key="2">
    <source>
        <dbReference type="ARBA" id="ARBA00022741"/>
    </source>
</evidence>
<proteinExistence type="predicted"/>
<evidence type="ECO:0000256" key="6">
    <source>
        <dbReference type="SAM" id="MobiDB-lite"/>
    </source>
</evidence>
<dbReference type="STRING" id="114686.BM536_023065"/>
<evidence type="ECO:0000256" key="4">
    <source>
        <dbReference type="ARBA" id="ARBA00022840"/>
    </source>
</evidence>
<evidence type="ECO:0000256" key="3">
    <source>
        <dbReference type="ARBA" id="ARBA00022777"/>
    </source>
</evidence>
<dbReference type="InterPro" id="IPR015943">
    <property type="entry name" value="WD40/YVTN_repeat-like_dom_sf"/>
</dbReference>
<dbReference type="PROSITE" id="PS50011">
    <property type="entry name" value="PROTEIN_KINASE_DOM"/>
    <property type="match status" value="1"/>
</dbReference>
<feature type="domain" description="Protein kinase" evidence="7">
    <location>
        <begin position="14"/>
        <end position="267"/>
    </location>
</feature>
<evidence type="ECO:0000256" key="5">
    <source>
        <dbReference type="PROSITE-ProRule" id="PRU10141"/>
    </source>
</evidence>
<evidence type="ECO:0000259" key="7">
    <source>
        <dbReference type="PROSITE" id="PS50011"/>
    </source>
</evidence>
<dbReference type="Gene3D" id="2.130.10.10">
    <property type="entry name" value="YVTN repeat-like/Quinoprotein amine dehydrogenase"/>
    <property type="match status" value="1"/>
</dbReference>
<keyword evidence="2 5" id="KW-0547">Nucleotide-binding</keyword>
<reference evidence="8 9" key="2">
    <citation type="submission" date="2017-02" db="EMBL/GenBank/DDBJ databases">
        <title>Draft genome sequence of Streptomyces phaeoluteigriseus type strain DSM41896.</title>
        <authorList>
            <person name="Salih T.S."/>
            <person name="Algora Gallardo L."/>
            <person name="Melo Santos T."/>
            <person name="Filgueira Martinez S."/>
            <person name="Herron P.R."/>
        </authorList>
    </citation>
    <scope>NUCLEOTIDE SEQUENCE [LARGE SCALE GENOMIC DNA]</scope>
    <source>
        <strain evidence="8 9">DSM 41896</strain>
    </source>
</reference>
<dbReference type="AlphaFoldDB" id="A0A1V6MR54"/>
<comment type="caution">
    <text evidence="8">The sequence shown here is derived from an EMBL/GenBank/DDBJ whole genome shotgun (WGS) entry which is preliminary data.</text>
</comment>
<reference evidence="9" key="1">
    <citation type="submission" date="2016-11" db="EMBL/GenBank/DDBJ databases">
        <authorList>
            <person name="Schniete J.K."/>
            <person name="Salih T."/>
            <person name="Algora Gallardo L."/>
            <person name="Martinez Fernandez S."/>
            <person name="Herron P.R."/>
        </authorList>
    </citation>
    <scope>NUCLEOTIDE SEQUENCE [LARGE SCALE GENOMIC DNA]</scope>
    <source>
        <strain evidence="9">DSM 41896</strain>
    </source>
</reference>
<dbReference type="InterPro" id="IPR018391">
    <property type="entry name" value="PQQ_b-propeller_rpt"/>
</dbReference>
<dbReference type="PANTHER" id="PTHR43289:SF34">
    <property type="entry name" value="SERINE_THREONINE-PROTEIN KINASE YBDM-RELATED"/>
    <property type="match status" value="1"/>
</dbReference>
<keyword evidence="1" id="KW-0808">Transferase</keyword>
<feature type="compositionally biased region" description="Basic and acidic residues" evidence="6">
    <location>
        <begin position="295"/>
        <end position="305"/>
    </location>
</feature>
<dbReference type="CDD" id="cd14014">
    <property type="entry name" value="STKc_PknB_like"/>
    <property type="match status" value="1"/>
</dbReference>
<organism evidence="8 9">
    <name type="scientific">Streptomyces phaeoluteigriseus</name>
    <dbReference type="NCBI Taxonomy" id="114686"/>
    <lineage>
        <taxon>Bacteria</taxon>
        <taxon>Bacillati</taxon>
        <taxon>Actinomycetota</taxon>
        <taxon>Actinomycetes</taxon>
        <taxon>Kitasatosporales</taxon>
        <taxon>Streptomycetaceae</taxon>
        <taxon>Streptomyces</taxon>
        <taxon>Streptomyces aurantiacus group</taxon>
    </lineage>
</organism>
<dbReference type="Gene3D" id="2.40.128.630">
    <property type="match status" value="1"/>
</dbReference>